<evidence type="ECO:0000256" key="2">
    <source>
        <dbReference type="ARBA" id="ARBA00023015"/>
    </source>
</evidence>
<dbReference type="Gene3D" id="1.10.10.10">
    <property type="entry name" value="Winged helix-like DNA-binding domain superfamily/Winged helix DNA-binding domain"/>
    <property type="match status" value="1"/>
</dbReference>
<keyword evidence="4" id="KW-0804">Transcription</keyword>
<dbReference type="PANTHER" id="PTHR30537">
    <property type="entry name" value="HTH-TYPE TRANSCRIPTIONAL REGULATOR"/>
    <property type="match status" value="1"/>
</dbReference>
<evidence type="ECO:0000256" key="3">
    <source>
        <dbReference type="ARBA" id="ARBA00023125"/>
    </source>
</evidence>
<reference evidence="6 7" key="1">
    <citation type="submission" date="2015-03" db="EMBL/GenBank/DDBJ databases">
        <authorList>
            <person name="Lepp D."/>
            <person name="Hassan Y.I."/>
            <person name="Li X.-Z."/>
            <person name="Zhou T."/>
        </authorList>
    </citation>
    <scope>NUCLEOTIDE SEQUENCE [LARGE SCALE GENOMIC DNA]</scope>
    <source>
        <strain evidence="6 7">E84</strain>
    </source>
</reference>
<gene>
    <name evidence="6" type="ORF">WH87_02050</name>
</gene>
<feature type="domain" description="HTH lysR-type" evidence="5">
    <location>
        <begin position="1"/>
        <end position="53"/>
    </location>
</feature>
<dbReference type="SUPFAM" id="SSF53850">
    <property type="entry name" value="Periplasmic binding protein-like II"/>
    <property type="match status" value="1"/>
</dbReference>
<dbReference type="FunFam" id="1.10.10.10:FF:000001">
    <property type="entry name" value="LysR family transcriptional regulator"/>
    <property type="match status" value="1"/>
</dbReference>
<dbReference type="InterPro" id="IPR036388">
    <property type="entry name" value="WH-like_DNA-bd_sf"/>
</dbReference>
<dbReference type="OrthoDB" id="9786526at2"/>
<dbReference type="InterPro" id="IPR036390">
    <property type="entry name" value="WH_DNA-bd_sf"/>
</dbReference>
<dbReference type="GO" id="GO:0006351">
    <property type="term" value="P:DNA-templated transcription"/>
    <property type="evidence" value="ECO:0007669"/>
    <property type="project" value="TreeGrafter"/>
</dbReference>
<evidence type="ECO:0000256" key="1">
    <source>
        <dbReference type="ARBA" id="ARBA00009437"/>
    </source>
</evidence>
<dbReference type="AlphaFoldDB" id="A0A0F5QJ19"/>
<dbReference type="Gene3D" id="3.40.190.290">
    <property type="match status" value="1"/>
</dbReference>
<dbReference type="GO" id="GO:0043565">
    <property type="term" value="F:sequence-specific DNA binding"/>
    <property type="evidence" value="ECO:0007669"/>
    <property type="project" value="TreeGrafter"/>
</dbReference>
<keyword evidence="2" id="KW-0805">Transcription regulation</keyword>
<evidence type="ECO:0000313" key="6">
    <source>
        <dbReference type="EMBL" id="KKC40960.1"/>
    </source>
</evidence>
<proteinExistence type="inferred from homology"/>
<dbReference type="InterPro" id="IPR000847">
    <property type="entry name" value="LysR_HTH_N"/>
</dbReference>
<dbReference type="STRING" id="1293439.WH87_02050"/>
<dbReference type="EMBL" id="LANJ01000004">
    <property type="protein sequence ID" value="KKC40960.1"/>
    <property type="molecule type" value="Genomic_DNA"/>
</dbReference>
<comment type="similarity">
    <text evidence="1">Belongs to the LysR transcriptional regulatory family.</text>
</comment>
<dbReference type="PROSITE" id="PS50931">
    <property type="entry name" value="HTH_LYSR"/>
    <property type="match status" value="1"/>
</dbReference>
<dbReference type="SUPFAM" id="SSF46785">
    <property type="entry name" value="Winged helix' DNA-binding domain"/>
    <property type="match status" value="1"/>
</dbReference>
<evidence type="ECO:0000313" key="7">
    <source>
        <dbReference type="Proteomes" id="UP000033411"/>
    </source>
</evidence>
<dbReference type="Pfam" id="PF03466">
    <property type="entry name" value="LysR_substrate"/>
    <property type="match status" value="1"/>
</dbReference>
<accession>A0A0F5QJ19</accession>
<comment type="caution">
    <text evidence="6">The sequence shown here is derived from an EMBL/GenBank/DDBJ whole genome shotgun (WGS) entry which is preliminary data.</text>
</comment>
<evidence type="ECO:0000259" key="5">
    <source>
        <dbReference type="PROSITE" id="PS50931"/>
    </source>
</evidence>
<organism evidence="6 7">
    <name type="scientific">Devosia epidermidihirudinis</name>
    <dbReference type="NCBI Taxonomy" id="1293439"/>
    <lineage>
        <taxon>Bacteria</taxon>
        <taxon>Pseudomonadati</taxon>
        <taxon>Pseudomonadota</taxon>
        <taxon>Alphaproteobacteria</taxon>
        <taxon>Hyphomicrobiales</taxon>
        <taxon>Devosiaceae</taxon>
        <taxon>Devosia</taxon>
    </lineage>
</organism>
<dbReference type="InterPro" id="IPR058163">
    <property type="entry name" value="LysR-type_TF_proteobact-type"/>
</dbReference>
<dbReference type="Pfam" id="PF00126">
    <property type="entry name" value="HTH_1"/>
    <property type="match status" value="1"/>
</dbReference>
<dbReference type="PANTHER" id="PTHR30537:SF71">
    <property type="entry name" value="TRANSCRIPTIONAL REGULATORY PROTEIN"/>
    <property type="match status" value="1"/>
</dbReference>
<sequence>MAVFVQVVERGGFSAAGRALRMTPSAVSKLISRLEARLDVRLLNRSTRKLQLTAEGSAFYDRATSVLADLDEAERAASAGERPAGRVRLNTSASFGTHVLGPVLAQFFEAYPDISIDLVHTDAVIDLLGERTDVAIRSGALKSSGLFARKLGATPMLIVGSPAYLARHGTPTTIAELEQHNRLGFSYSRQVDGWPLLDSGDTVLMIPNGNVQANSGEALRLLAINGVGLTRMASYTVTADIAAGRLVPLLQHCDTGYLEEVHAVYLGQGGHLPARVRVLLDFLAEHARVS</sequence>
<dbReference type="InterPro" id="IPR005119">
    <property type="entry name" value="LysR_subst-bd"/>
</dbReference>
<name>A0A0F5QJ19_9HYPH</name>
<keyword evidence="3" id="KW-0238">DNA-binding</keyword>
<dbReference type="PATRIC" id="fig|1293439.3.peg.2775"/>
<protein>
    <submittedName>
        <fullName evidence="6">LysR family transcriptional regulator</fullName>
    </submittedName>
</protein>
<keyword evidence="7" id="KW-1185">Reference proteome</keyword>
<dbReference type="Proteomes" id="UP000033411">
    <property type="component" value="Unassembled WGS sequence"/>
</dbReference>
<dbReference type="GO" id="GO:0003700">
    <property type="term" value="F:DNA-binding transcription factor activity"/>
    <property type="evidence" value="ECO:0007669"/>
    <property type="project" value="InterPro"/>
</dbReference>
<evidence type="ECO:0000256" key="4">
    <source>
        <dbReference type="ARBA" id="ARBA00023163"/>
    </source>
</evidence>